<evidence type="ECO:0000313" key="7">
    <source>
        <dbReference type="EMBL" id="KAF7721919.1"/>
    </source>
</evidence>
<organism evidence="7 8">
    <name type="scientific">Apophysomyces ossiformis</name>
    <dbReference type="NCBI Taxonomy" id="679940"/>
    <lineage>
        <taxon>Eukaryota</taxon>
        <taxon>Fungi</taxon>
        <taxon>Fungi incertae sedis</taxon>
        <taxon>Mucoromycota</taxon>
        <taxon>Mucoromycotina</taxon>
        <taxon>Mucoromycetes</taxon>
        <taxon>Mucorales</taxon>
        <taxon>Mucorineae</taxon>
        <taxon>Mucoraceae</taxon>
        <taxon>Apophysomyces</taxon>
    </lineage>
</organism>
<dbReference type="PANTHER" id="PTHR11915">
    <property type="entry name" value="SPECTRIN/FILAMIN RELATED CYTOSKELETAL PROTEIN"/>
    <property type="match status" value="1"/>
</dbReference>
<dbReference type="AlphaFoldDB" id="A0A8H7BQP9"/>
<dbReference type="SUPFAM" id="SSF47576">
    <property type="entry name" value="Calponin-homology domain, CH-domain"/>
    <property type="match status" value="1"/>
</dbReference>
<keyword evidence="4" id="KW-0009">Actin-binding</keyword>
<dbReference type="FunFam" id="1.10.238.10:FF:000097">
    <property type="entry name" value="Alpha-actinin, sarcomeric (F-actin cross linking protein)"/>
    <property type="match status" value="1"/>
</dbReference>
<dbReference type="InterPro" id="IPR036872">
    <property type="entry name" value="CH_dom_sf"/>
</dbReference>
<evidence type="ECO:0000256" key="3">
    <source>
        <dbReference type="ARBA" id="ARBA00022837"/>
    </source>
</evidence>
<keyword evidence="3" id="KW-0106">Calcium</keyword>
<dbReference type="Pfam" id="PF13405">
    <property type="entry name" value="EF-hand_6"/>
    <property type="match status" value="1"/>
</dbReference>
<comment type="similarity">
    <text evidence="1">Belongs to the alpha-actinin family.</text>
</comment>
<dbReference type="FunFam" id="1.10.418.10:FF:000030">
    <property type="entry name" value="Related to alpha-actinin"/>
    <property type="match status" value="1"/>
</dbReference>
<reference evidence="7" key="1">
    <citation type="submission" date="2020-01" db="EMBL/GenBank/DDBJ databases">
        <title>Genome Sequencing of Three Apophysomyces-Like Fungal Strains Confirms a Novel Fungal Genus in the Mucoromycota with divergent Burkholderia-like Endosymbiotic Bacteria.</title>
        <authorList>
            <person name="Stajich J.E."/>
            <person name="Macias A.M."/>
            <person name="Carter-House D."/>
            <person name="Lovett B."/>
            <person name="Kasson L.R."/>
            <person name="Berry K."/>
            <person name="Grigoriev I."/>
            <person name="Chang Y."/>
            <person name="Spatafora J."/>
            <person name="Kasson M.T."/>
        </authorList>
    </citation>
    <scope>NUCLEOTIDE SEQUENCE</scope>
    <source>
        <strain evidence="7">NRRL A-21654</strain>
    </source>
</reference>
<dbReference type="Pfam" id="PF08726">
    <property type="entry name" value="EFhand_Ca_insen"/>
    <property type="match status" value="1"/>
</dbReference>
<dbReference type="InterPro" id="IPR002048">
    <property type="entry name" value="EF_hand_dom"/>
</dbReference>
<evidence type="ECO:0000256" key="1">
    <source>
        <dbReference type="ARBA" id="ARBA00010255"/>
    </source>
</evidence>
<comment type="caution">
    <text evidence="7">The sequence shown here is derived from an EMBL/GenBank/DDBJ whole genome shotgun (WGS) entry which is preliminary data.</text>
</comment>
<name>A0A8H7BQP9_9FUNG</name>
<dbReference type="InterPro" id="IPR011992">
    <property type="entry name" value="EF-hand-dom_pair"/>
</dbReference>
<dbReference type="CDD" id="cd00051">
    <property type="entry name" value="EFh"/>
    <property type="match status" value="1"/>
</dbReference>
<evidence type="ECO:0000259" key="5">
    <source>
        <dbReference type="PROSITE" id="PS50021"/>
    </source>
</evidence>
<dbReference type="PROSITE" id="PS00020">
    <property type="entry name" value="ACTININ_2"/>
    <property type="match status" value="1"/>
</dbReference>
<dbReference type="InterPro" id="IPR018247">
    <property type="entry name" value="EF_Hand_1_Ca_BS"/>
</dbReference>
<dbReference type="InterPro" id="IPR001715">
    <property type="entry name" value="CH_dom"/>
</dbReference>
<evidence type="ECO:0000256" key="4">
    <source>
        <dbReference type="ARBA" id="ARBA00023203"/>
    </source>
</evidence>
<feature type="domain" description="EF-hand" evidence="6">
    <location>
        <begin position="463"/>
        <end position="498"/>
    </location>
</feature>
<dbReference type="InterPro" id="IPR014837">
    <property type="entry name" value="EF-hand_Ca_insen"/>
</dbReference>
<dbReference type="SMART" id="SM00033">
    <property type="entry name" value="CH"/>
    <property type="match status" value="2"/>
</dbReference>
<feature type="domain" description="Calponin-homology (CH)" evidence="5">
    <location>
        <begin position="103"/>
        <end position="209"/>
    </location>
</feature>
<dbReference type="GO" id="GO:0003779">
    <property type="term" value="F:actin binding"/>
    <property type="evidence" value="ECO:0007669"/>
    <property type="project" value="UniProtKB-KW"/>
</dbReference>
<dbReference type="SUPFAM" id="SSF47473">
    <property type="entry name" value="EF-hand"/>
    <property type="match status" value="1"/>
</dbReference>
<dbReference type="EMBL" id="JABAYA010000225">
    <property type="protein sequence ID" value="KAF7721919.1"/>
    <property type="molecule type" value="Genomic_DNA"/>
</dbReference>
<dbReference type="Proteomes" id="UP000605846">
    <property type="component" value="Unassembled WGS sequence"/>
</dbReference>
<evidence type="ECO:0000313" key="8">
    <source>
        <dbReference type="Proteomes" id="UP000605846"/>
    </source>
</evidence>
<evidence type="ECO:0008006" key="9">
    <source>
        <dbReference type="Google" id="ProtNLM"/>
    </source>
</evidence>
<keyword evidence="2" id="KW-0677">Repeat</keyword>
<dbReference type="InterPro" id="IPR001589">
    <property type="entry name" value="Actinin_actin-bd_CS"/>
</dbReference>
<dbReference type="SMART" id="SM00054">
    <property type="entry name" value="EFh"/>
    <property type="match status" value="1"/>
</dbReference>
<gene>
    <name evidence="7" type="ORF">EC973_003932</name>
</gene>
<proteinExistence type="inferred from homology"/>
<dbReference type="FunFam" id="1.10.418.10:FF:000089">
    <property type="entry name" value="Spectrin beta chain"/>
    <property type="match status" value="1"/>
</dbReference>
<dbReference type="Gene3D" id="1.10.418.10">
    <property type="entry name" value="Calponin-like domain"/>
    <property type="match status" value="2"/>
</dbReference>
<dbReference type="GO" id="GO:0005509">
    <property type="term" value="F:calcium ion binding"/>
    <property type="evidence" value="ECO:0007669"/>
    <property type="project" value="InterPro"/>
</dbReference>
<dbReference type="PROSITE" id="PS50021">
    <property type="entry name" value="CH"/>
    <property type="match status" value="2"/>
</dbReference>
<dbReference type="Gene3D" id="1.20.58.60">
    <property type="match status" value="2"/>
</dbReference>
<sequence length="598" mass="69439">MLDIKKIQHIQDLCEELAPGVRLIQLLEIIGDVTISRYNRKPRMRIQCVENVNTALEFIRSRGVALTNIGAEDIVDKNLKLVLGMLWTIILRFTIADINQDGKNAKEGLLLWCQRKTAPYKEVDVRDFTYSWTDGLAFCALIHRHRPDLIDYHNLDFSDRHGNTALAFDIAEKYLGIPKLLDVEDVCDISKPDERSVMTYVAEYFHAFSALDKVETAGRRVTKFAEVVDSIWHMEHDYERRVFEWKEAIQTVRTKWKNTKLSDSYAEIKQKCTEFNHYKNTEKRTWVSEKRDLDSLLGNVQTKLKTYNLKAYHPPEGYKLSDLDRIWEDLLRDEAIYHRNINGKIRQIKENLRKAYAMAANQFQKQLDTLSSELASLDGDLDQQLHRLETIKRKVGVLSSSLRNVESLDQECIDANTEENDYTVYSLEDLTFGLRLVQQAIQKKSAFIQNQIISRNMTNLTPAQLEEFEQAFRHFDKDGSNTLSPPELNAALASLGVLYNDEEFETMFYRIAEGHDEASFEQFIRFMHDVTEDKSTPGQLADSFRTIANEKPYVTELDLRMCLVPVSVIDYLKHAMPQVVMDMDRGLDYNSYVMEMFN</sequence>
<dbReference type="Gene3D" id="1.10.238.10">
    <property type="entry name" value="EF-hand"/>
    <property type="match status" value="2"/>
</dbReference>
<dbReference type="SMART" id="SM01184">
    <property type="entry name" value="efhand_Ca_insen"/>
    <property type="match status" value="1"/>
</dbReference>
<keyword evidence="8" id="KW-1185">Reference proteome</keyword>
<dbReference type="OrthoDB" id="10017054at2759"/>
<evidence type="ECO:0000259" key="6">
    <source>
        <dbReference type="PROSITE" id="PS50222"/>
    </source>
</evidence>
<dbReference type="SUPFAM" id="SSF46966">
    <property type="entry name" value="Spectrin repeat"/>
    <property type="match status" value="2"/>
</dbReference>
<evidence type="ECO:0000256" key="2">
    <source>
        <dbReference type="ARBA" id="ARBA00022737"/>
    </source>
</evidence>
<dbReference type="PROSITE" id="PS50222">
    <property type="entry name" value="EF_HAND_2"/>
    <property type="match status" value="1"/>
</dbReference>
<protein>
    <recommendedName>
        <fullName evidence="9">Alpha-actinin</fullName>
    </recommendedName>
</protein>
<dbReference type="Pfam" id="PF00307">
    <property type="entry name" value="CH"/>
    <property type="match status" value="2"/>
</dbReference>
<feature type="domain" description="Calponin-homology (CH)" evidence="5">
    <location>
        <begin position="1"/>
        <end position="94"/>
    </location>
</feature>
<dbReference type="PROSITE" id="PS00018">
    <property type="entry name" value="EF_HAND_1"/>
    <property type="match status" value="1"/>
</dbReference>
<accession>A0A8H7BQP9</accession>